<evidence type="ECO:0000256" key="4">
    <source>
        <dbReference type="HAMAP-Rule" id="MF_00740"/>
    </source>
</evidence>
<comment type="similarity">
    <text evidence="1 4">Belongs to the phosphopentomutase family.</text>
</comment>
<dbReference type="Pfam" id="PF01676">
    <property type="entry name" value="Metalloenzyme"/>
    <property type="match status" value="1"/>
</dbReference>
<proteinExistence type="inferred from homology"/>
<organism evidence="7 8">
    <name type="scientific">Syntrophotalea acetylenica</name>
    <name type="common">Pelobacter acetylenicus</name>
    <dbReference type="NCBI Taxonomy" id="29542"/>
    <lineage>
        <taxon>Bacteria</taxon>
        <taxon>Pseudomonadati</taxon>
        <taxon>Thermodesulfobacteriota</taxon>
        <taxon>Desulfuromonadia</taxon>
        <taxon>Desulfuromonadales</taxon>
        <taxon>Syntrophotaleaceae</taxon>
        <taxon>Syntrophotalea</taxon>
    </lineage>
</organism>
<dbReference type="HAMAP" id="MF_00740">
    <property type="entry name" value="Phosphopentomut"/>
    <property type="match status" value="1"/>
</dbReference>
<dbReference type="GO" id="GO:0030145">
    <property type="term" value="F:manganese ion binding"/>
    <property type="evidence" value="ECO:0007669"/>
    <property type="project" value="UniProtKB-UniRule"/>
</dbReference>
<comment type="catalytic activity">
    <reaction evidence="4">
        <text>2-deoxy-alpha-D-ribose 1-phosphate = 2-deoxy-D-ribose 5-phosphate</text>
        <dbReference type="Rhea" id="RHEA:27658"/>
        <dbReference type="ChEBI" id="CHEBI:57259"/>
        <dbReference type="ChEBI" id="CHEBI:62877"/>
        <dbReference type="EC" id="5.4.2.7"/>
    </reaction>
</comment>
<dbReference type="RefSeq" id="WP_072287123.1">
    <property type="nucleotide sequence ID" value="NZ_CP015455.1"/>
</dbReference>
<dbReference type="NCBIfam" id="NF003766">
    <property type="entry name" value="PRK05362.1"/>
    <property type="match status" value="1"/>
</dbReference>
<keyword evidence="4" id="KW-0963">Cytoplasm</keyword>
<dbReference type="GO" id="GO:0009117">
    <property type="term" value="P:nucleotide metabolic process"/>
    <property type="evidence" value="ECO:0007669"/>
    <property type="project" value="UniProtKB-UniRule"/>
</dbReference>
<evidence type="ECO:0000256" key="5">
    <source>
        <dbReference type="NCBIfam" id="TIGR01696"/>
    </source>
</evidence>
<comment type="function">
    <text evidence="4">Isomerase that catalyzes the conversion of deoxy-ribose 1-phosphate (dRib-1-P) and ribose 1-phosphate (Rib-1-P) to deoxy-ribose 5-phosphate (dRib-5-P) and ribose 5-phosphate (Rib-5-P), respectively.</text>
</comment>
<dbReference type="EMBL" id="CP015518">
    <property type="protein sequence ID" value="APG25273.1"/>
    <property type="molecule type" value="Genomic_DNA"/>
</dbReference>
<accession>A0A1L3GH52</accession>
<dbReference type="GO" id="GO:0008973">
    <property type="term" value="F:phosphopentomutase activity"/>
    <property type="evidence" value="ECO:0007669"/>
    <property type="project" value="UniProtKB-UniRule"/>
</dbReference>
<dbReference type="GO" id="GO:0005829">
    <property type="term" value="C:cytosol"/>
    <property type="evidence" value="ECO:0007669"/>
    <property type="project" value="TreeGrafter"/>
</dbReference>
<dbReference type="SUPFAM" id="SSF143856">
    <property type="entry name" value="DeoB insert domain-like"/>
    <property type="match status" value="1"/>
</dbReference>
<dbReference type="OrthoDB" id="9769930at2"/>
<dbReference type="Proteomes" id="UP000182264">
    <property type="component" value="Chromosome"/>
</dbReference>
<dbReference type="InterPro" id="IPR017850">
    <property type="entry name" value="Alkaline_phosphatase_core_sf"/>
</dbReference>
<feature type="domain" description="Metalloenzyme" evidence="6">
    <location>
        <begin position="15"/>
        <end position="386"/>
    </location>
</feature>
<feature type="binding site" evidence="4">
    <location>
        <position position="336"/>
    </location>
    <ligand>
        <name>Mn(2+)</name>
        <dbReference type="ChEBI" id="CHEBI:29035"/>
        <label>1</label>
    </ligand>
</feature>
<keyword evidence="2 4" id="KW-0479">Metal-binding</keyword>
<dbReference type="InterPro" id="IPR010045">
    <property type="entry name" value="DeoB"/>
</dbReference>
<reference evidence="7 8" key="1">
    <citation type="journal article" date="2017" name="Genome Announc.">
        <title>Complete Genome Sequences of Two Acetylene-Fermenting Pelobacter acetylenicus Strains.</title>
        <authorList>
            <person name="Sutton J.M."/>
            <person name="Baesman S.M."/>
            <person name="Fierst J.L."/>
            <person name="Poret-Peterson A.T."/>
            <person name="Oremland R.S."/>
            <person name="Dunlap D.S."/>
            <person name="Akob D.M."/>
        </authorList>
    </citation>
    <scope>NUCLEOTIDE SEQUENCE [LARGE SCALE GENOMIC DNA]</scope>
    <source>
        <strain evidence="7 8">DSM 3247</strain>
    </source>
</reference>
<dbReference type="PANTHER" id="PTHR21110">
    <property type="entry name" value="PHOSPHOPENTOMUTASE"/>
    <property type="match status" value="1"/>
</dbReference>
<comment type="cofactor">
    <cofactor evidence="4">
        <name>Mn(2+)</name>
        <dbReference type="ChEBI" id="CHEBI:29035"/>
    </cofactor>
    <text evidence="4">Binds 2 manganese ions.</text>
</comment>
<dbReference type="NCBIfam" id="TIGR01696">
    <property type="entry name" value="deoB"/>
    <property type="match status" value="1"/>
</dbReference>
<comment type="pathway">
    <text evidence="4">Carbohydrate degradation; 2-deoxy-D-ribose 1-phosphate degradation; D-glyceraldehyde 3-phosphate and acetaldehyde from 2-deoxy-alpha-D-ribose 1-phosphate: step 1/2.</text>
</comment>
<dbReference type="GO" id="GO:0000287">
    <property type="term" value="F:magnesium ion binding"/>
    <property type="evidence" value="ECO:0007669"/>
    <property type="project" value="UniProtKB-UniRule"/>
</dbReference>
<comment type="subcellular location">
    <subcellularLocation>
        <location evidence="4">Cytoplasm</location>
    </subcellularLocation>
</comment>
<evidence type="ECO:0000256" key="2">
    <source>
        <dbReference type="ARBA" id="ARBA00022723"/>
    </source>
</evidence>
<dbReference type="InterPro" id="IPR006124">
    <property type="entry name" value="Metalloenzyme"/>
</dbReference>
<evidence type="ECO:0000313" key="8">
    <source>
        <dbReference type="Proteomes" id="UP000182264"/>
    </source>
</evidence>
<feature type="binding site" evidence="4">
    <location>
        <position position="299"/>
    </location>
    <ligand>
        <name>Mn(2+)</name>
        <dbReference type="ChEBI" id="CHEBI:29035"/>
        <label>2</label>
    </ligand>
</feature>
<dbReference type="PANTHER" id="PTHR21110:SF0">
    <property type="entry name" value="PHOSPHOPENTOMUTASE"/>
    <property type="match status" value="1"/>
</dbReference>
<protein>
    <recommendedName>
        <fullName evidence="4 5">Phosphopentomutase</fullName>
        <ecNumber evidence="4 5">5.4.2.7</ecNumber>
    </recommendedName>
    <alternativeName>
        <fullName evidence="4">Phosphodeoxyribomutase</fullName>
    </alternativeName>
</protein>
<feature type="binding site" evidence="4">
    <location>
        <position position="294"/>
    </location>
    <ligand>
        <name>Mn(2+)</name>
        <dbReference type="ChEBI" id="CHEBI:29035"/>
        <label>2</label>
    </ligand>
</feature>
<dbReference type="GO" id="GO:0043094">
    <property type="term" value="P:metabolic compound salvage"/>
    <property type="evidence" value="ECO:0007669"/>
    <property type="project" value="UniProtKB-UniRule"/>
</dbReference>
<keyword evidence="8" id="KW-1185">Reference proteome</keyword>
<dbReference type="Gene3D" id="3.30.70.1250">
    <property type="entry name" value="Phosphopentomutase"/>
    <property type="match status" value="1"/>
</dbReference>
<dbReference type="SUPFAM" id="SSF53649">
    <property type="entry name" value="Alkaline phosphatase-like"/>
    <property type="match status" value="1"/>
</dbReference>
<evidence type="ECO:0000313" key="7">
    <source>
        <dbReference type="EMBL" id="APG25273.1"/>
    </source>
</evidence>
<dbReference type="GO" id="GO:0006015">
    <property type="term" value="P:5-phosphoribose 1-diphosphate biosynthetic process"/>
    <property type="evidence" value="ECO:0007669"/>
    <property type="project" value="UniProtKB-UniPathway"/>
</dbReference>
<feature type="binding site" evidence="4">
    <location>
        <position position="347"/>
    </location>
    <ligand>
        <name>Mn(2+)</name>
        <dbReference type="ChEBI" id="CHEBI:29035"/>
        <label>2</label>
    </ligand>
</feature>
<dbReference type="UniPathway" id="UPA00087">
    <property type="reaction ID" value="UER00173"/>
</dbReference>
<sequence>MAGRDGLVTARVWRRVVLITLDGVGVGGQPDAADFGDQEASTLPHVAERCGGLCLPTLERLGLGRIVPVSGVPAVAAPRGLYGRMLERARGKDTTSGHWELAGLVQDEPFSTYPQGFPEAVIDAFATIAGVAPLGNIAASGTEILQLLGEEHLRSGRPIVYTSVDSVFQIAAHEQVLPRESLYALCEKMRRVLDPYHVGRVIARPFVGTAAGNFERTAGRRDFAMPPPADTLLDRMEQQGLTVYGVGKIRDIFAGKGITRSVKSSSNSDGMAKTRKALGEVDRGLIFTNLVDFDMLYGHRLDVRGFGRALEEFDAWLAGFLPALEPGDLLVITADHGCDPTTPGTDHTRESVPLLVWHSGLKRGGSLGIRRSFADVAATLADMFGVRVETGSSFADQLG</sequence>
<dbReference type="CDD" id="cd16009">
    <property type="entry name" value="PPM"/>
    <property type="match status" value="1"/>
</dbReference>
<dbReference type="PIRSF" id="PIRSF001491">
    <property type="entry name" value="Ppentomutase"/>
    <property type="match status" value="1"/>
</dbReference>
<gene>
    <name evidence="4" type="primary">deoB</name>
    <name evidence="7" type="ORF">A7E75_09810</name>
</gene>
<evidence type="ECO:0000256" key="1">
    <source>
        <dbReference type="ARBA" id="ARBA00010373"/>
    </source>
</evidence>
<dbReference type="STRING" id="29542.A6070_03810"/>
<name>A0A1L3GH52_SYNAC</name>
<dbReference type="KEGG" id="pace:A6070_03810"/>
<dbReference type="GO" id="GO:0006018">
    <property type="term" value="P:2-deoxyribose 1-phosphate catabolic process"/>
    <property type="evidence" value="ECO:0007669"/>
    <property type="project" value="UniProtKB-UniRule"/>
</dbReference>
<evidence type="ECO:0000259" key="6">
    <source>
        <dbReference type="Pfam" id="PF01676"/>
    </source>
</evidence>
<keyword evidence="3 4" id="KW-0464">Manganese</keyword>
<dbReference type="EC" id="5.4.2.7" evidence="4 5"/>
<evidence type="ECO:0000256" key="3">
    <source>
        <dbReference type="ARBA" id="ARBA00023211"/>
    </source>
</evidence>
<feature type="binding site" evidence="4">
    <location>
        <position position="335"/>
    </location>
    <ligand>
        <name>Mn(2+)</name>
        <dbReference type="ChEBI" id="CHEBI:29035"/>
        <label>1</label>
    </ligand>
</feature>
<keyword evidence="4" id="KW-0413">Isomerase</keyword>
<comment type="catalytic activity">
    <reaction evidence="4">
        <text>alpha-D-ribose 1-phosphate = D-ribose 5-phosphate</text>
        <dbReference type="Rhea" id="RHEA:18793"/>
        <dbReference type="ChEBI" id="CHEBI:57720"/>
        <dbReference type="ChEBI" id="CHEBI:78346"/>
        <dbReference type="EC" id="5.4.2.7"/>
    </reaction>
</comment>
<dbReference type="InterPro" id="IPR024052">
    <property type="entry name" value="Phosphopentomutase_DeoB_cap_sf"/>
</dbReference>
<dbReference type="Gene3D" id="3.40.720.10">
    <property type="entry name" value="Alkaline Phosphatase, subunit A"/>
    <property type="match status" value="1"/>
</dbReference>
<dbReference type="AlphaFoldDB" id="A0A1L3GH52"/>
<feature type="binding site" evidence="4">
    <location>
        <position position="22"/>
    </location>
    <ligand>
        <name>Mn(2+)</name>
        <dbReference type="ChEBI" id="CHEBI:29035"/>
        <label>1</label>
    </ligand>
</feature>